<comment type="caution">
    <text evidence="10">Lacks conserved residue(s) required for the propagation of feature annotation.</text>
</comment>
<sequence>MSLEFVLGAASLDHRSVLVDELATELTEHPNDQFYYLVPNHIKFESEVAILSQLKHQLAPDQALFAQTQVQVFSMSRLAWYFMKNEPVYQVPRLSTAGTNMLLYQIIKAHQAELTVFRGEVERPGFLTQLTQQLGQLKVGRITAADLVDVVNGMDDDNPAALQGKLHDLLIIYQAFEEATTGQFIDNADILNQLTRFLITEDLSHAHFYIEGLSQMTAQERQLVDMLVQQSASVSVALTLDKPYVSARPEKQNLFYQSGKLYHQLYVSARAAHVKILLDRYAKHPRVCADLVTLDRYWQESTNMTPITAPQLENSATVQILAADNRYVEVAQVATRIRQMVATGNYRYQDFLVLTRHLAPYQTVIDPIFRMQQIPYFDDADVAMADHPFVELINALFDMDRRHYRYGDVMRVLKTELMLPVNDQNHPLDIPTYRQDLALAENLVLKNGYEGEQKWTQDQDWQYAWFTEGDDGIETTRNQELTAKINVIRHFVKQTFPPFFKRLNRATTYREALTILYQFLDQHGVVDQLQGWRNEALETGDLVRAGQPEQTWATFCDMLDEFVAILGDEPFDLADFQALMQAGFEGASFSQIPSTLDQVLISESGITQAGNRKITFMIGSTDNTMPDSNVSEGLLSDLDKTVMMNQLDETVEADEPDHYLPDDAATQLAGEPYLNYLAFLASSEQLIFTYPLSTGDDADARLSPYVARIQKYFNLKPQHCPANPAPDSEQMLSYVGTPRATLRHLVQASHRSDQDQLPLAASWVYVNHKLRKNIDLAPLTQTLLGSLSYQNVPQTLNQDVVASLYGSTINTSISKLEEYYRNPYAYFLKYGLKLQERDVFEMSPANIGEFFHAVMDQLLKLIHEQRVNLADLDEQQTNELVDEVVSKTLDTEENPQFTILESSNRMGYIRDQLIQTIKQMAGILHKQSQHTRMRSQQTEVMFGQIGAKQGLASLDFKLPQDREVRVRGKIDRIDALRLDDKTYLGIVDYKSSDHKFDFGLAYYGAAMQMITYLDAVRQNLAELAGDSNGDVQLAGAVYLHLKNPVLKPTDLQKDDFATALLKNDQYNGLLLNDPEFLDEIDDAFANDRTGYSKLYKGVQKKKDGSYSMKDVLVTPEELDLLIHNTERRIKEAAAAIFNGRIDLTPLRFGGVDLAMPFSPYKSIMQFDPMLPENNYRDLNRMKKQDILDRLREEQEDQHGEI</sequence>
<dbReference type="SUPFAM" id="SSF52540">
    <property type="entry name" value="P-loop containing nucleoside triphosphate hydrolases"/>
    <property type="match status" value="1"/>
</dbReference>
<dbReference type="Pfam" id="PF12705">
    <property type="entry name" value="PDDEXK_1"/>
    <property type="match status" value="1"/>
</dbReference>
<evidence type="ECO:0000256" key="3">
    <source>
        <dbReference type="ARBA" id="ARBA00022763"/>
    </source>
</evidence>
<feature type="domain" description="ATP-dependent helicase/deoxyribonuclease subunit B N-terminal" evidence="12">
    <location>
        <begin position="5"/>
        <end position="287"/>
    </location>
</feature>
<keyword evidence="7 10" id="KW-0067">ATP-binding</keyword>
<feature type="domain" description="PD-(D/E)XK endonuclease-like" evidence="11">
    <location>
        <begin position="811"/>
        <end position="1145"/>
    </location>
</feature>
<evidence type="ECO:0000313" key="14">
    <source>
        <dbReference type="Proteomes" id="UP000245080"/>
    </source>
</evidence>
<comment type="similarity">
    <text evidence="10">Belongs to the helicase family. AddB/RexB type 2 subfamily.</text>
</comment>
<evidence type="ECO:0000256" key="6">
    <source>
        <dbReference type="ARBA" id="ARBA00022839"/>
    </source>
</evidence>
<dbReference type="RefSeq" id="WP_109250506.1">
    <property type="nucleotide sequence ID" value="NZ_QCXQ01000002.1"/>
</dbReference>
<name>A0A2V1MZW5_9LACO</name>
<dbReference type="GO" id="GO:0000724">
    <property type="term" value="P:double-strand break repair via homologous recombination"/>
    <property type="evidence" value="ECO:0007669"/>
    <property type="project" value="UniProtKB-UniRule"/>
</dbReference>
<dbReference type="GO" id="GO:0016817">
    <property type="term" value="F:hydrolase activity, acting on acid anhydrides"/>
    <property type="evidence" value="ECO:0007669"/>
    <property type="project" value="InterPro"/>
</dbReference>
<dbReference type="Pfam" id="PF21445">
    <property type="entry name" value="ADDB_N"/>
    <property type="match status" value="1"/>
</dbReference>
<dbReference type="Gene3D" id="3.90.320.10">
    <property type="match status" value="1"/>
</dbReference>
<evidence type="ECO:0000256" key="1">
    <source>
        <dbReference type="ARBA" id="ARBA00022722"/>
    </source>
</evidence>
<keyword evidence="9 10" id="KW-0234">DNA repair</keyword>
<keyword evidence="5 10" id="KW-0347">Helicase</keyword>
<evidence type="ECO:0000256" key="7">
    <source>
        <dbReference type="ARBA" id="ARBA00022840"/>
    </source>
</evidence>
<dbReference type="SUPFAM" id="SSF52980">
    <property type="entry name" value="Restriction endonuclease-like"/>
    <property type="match status" value="1"/>
</dbReference>
<comment type="caution">
    <text evidence="13">The sequence shown here is derived from an EMBL/GenBank/DDBJ whole genome shotgun (WGS) entry which is preliminary data.</text>
</comment>
<dbReference type="InterPro" id="IPR011335">
    <property type="entry name" value="Restrct_endonuc-II-like"/>
</dbReference>
<protein>
    <recommendedName>
        <fullName evidence="10">ATP-dependent helicase/deoxyribonuclease subunit B</fullName>
        <ecNumber evidence="10">3.1.-.-</ecNumber>
    </recommendedName>
    <alternativeName>
        <fullName evidence="10">ATP-dependent helicase/nuclease subunit RexB</fullName>
    </alternativeName>
</protein>
<dbReference type="EMBL" id="QCXQ01000002">
    <property type="protein sequence ID" value="PWG00561.1"/>
    <property type="molecule type" value="Genomic_DNA"/>
</dbReference>
<keyword evidence="1 10" id="KW-0540">Nuclease</keyword>
<dbReference type="InterPro" id="IPR049035">
    <property type="entry name" value="ADDB_N"/>
</dbReference>
<dbReference type="PANTHER" id="PTHR30591:SF1">
    <property type="entry name" value="RECBCD ENZYME SUBUNIT RECC"/>
    <property type="match status" value="1"/>
</dbReference>
<reference evidence="13 14" key="1">
    <citation type="journal article" date="2018" name="Int. J. Syst. Evol. Microbiol.">
        <title>Lactobacillus bambusae sp. nov., isolated from a traditional fermented Ma-bamboo shoots of Taiwan.</title>
        <authorList>
            <person name="Wang L.-T."/>
        </authorList>
    </citation>
    <scope>NUCLEOTIDE SEQUENCE [LARGE SCALE GENOMIC DNA]</scope>
    <source>
        <strain evidence="13 14">BS-W1</strain>
    </source>
</reference>
<dbReference type="OrthoDB" id="9758506at2"/>
<keyword evidence="3 10" id="KW-0227">DNA damage</keyword>
<organism evidence="13 14">
    <name type="scientific">Levilactobacillus bambusae</name>
    <dbReference type="NCBI Taxonomy" id="2024736"/>
    <lineage>
        <taxon>Bacteria</taxon>
        <taxon>Bacillati</taxon>
        <taxon>Bacillota</taxon>
        <taxon>Bacilli</taxon>
        <taxon>Lactobacillales</taxon>
        <taxon>Lactobacillaceae</taxon>
        <taxon>Levilactobacillus</taxon>
    </lineage>
</organism>
<dbReference type="GO" id="GO:0008409">
    <property type="term" value="F:5'-3' exonuclease activity"/>
    <property type="evidence" value="ECO:0007669"/>
    <property type="project" value="UniProtKB-UniRule"/>
</dbReference>
<dbReference type="PANTHER" id="PTHR30591">
    <property type="entry name" value="RECBCD ENZYME SUBUNIT RECC"/>
    <property type="match status" value="1"/>
</dbReference>
<evidence type="ECO:0000259" key="11">
    <source>
        <dbReference type="Pfam" id="PF12705"/>
    </source>
</evidence>
<dbReference type="InterPro" id="IPR011604">
    <property type="entry name" value="PDDEXK-like_dom_sf"/>
</dbReference>
<dbReference type="GO" id="GO:0004386">
    <property type="term" value="F:helicase activity"/>
    <property type="evidence" value="ECO:0007669"/>
    <property type="project" value="UniProtKB-KW"/>
</dbReference>
<dbReference type="GO" id="GO:0005524">
    <property type="term" value="F:ATP binding"/>
    <property type="evidence" value="ECO:0007669"/>
    <property type="project" value="UniProtKB-UniRule"/>
</dbReference>
<dbReference type="InterPro" id="IPR038726">
    <property type="entry name" value="PDDEXK_AddAB-type"/>
</dbReference>
<keyword evidence="14" id="KW-1185">Reference proteome</keyword>
<gene>
    <name evidence="10" type="primary">rexB</name>
    <name evidence="13" type="ORF">DCM90_06465</name>
</gene>
<evidence type="ECO:0000259" key="12">
    <source>
        <dbReference type="Pfam" id="PF21445"/>
    </source>
</evidence>
<dbReference type="EC" id="3.1.-.-" evidence="10"/>
<dbReference type="InterPro" id="IPR027417">
    <property type="entry name" value="P-loop_NTPase"/>
</dbReference>
<dbReference type="InterPro" id="IPR014141">
    <property type="entry name" value="DNA_helicase_suRexB"/>
</dbReference>
<evidence type="ECO:0000256" key="8">
    <source>
        <dbReference type="ARBA" id="ARBA00023125"/>
    </source>
</evidence>
<keyword evidence="4 10" id="KW-0378">Hydrolase</keyword>
<proteinExistence type="inferred from homology"/>
<evidence type="ECO:0000256" key="4">
    <source>
        <dbReference type="ARBA" id="ARBA00022801"/>
    </source>
</evidence>
<dbReference type="HAMAP" id="MF_01453">
    <property type="entry name" value="AddB_type2"/>
    <property type="match status" value="1"/>
</dbReference>
<dbReference type="Gene3D" id="3.40.50.300">
    <property type="entry name" value="P-loop containing nucleotide triphosphate hydrolases"/>
    <property type="match status" value="3"/>
</dbReference>
<dbReference type="Proteomes" id="UP000245080">
    <property type="component" value="Unassembled WGS sequence"/>
</dbReference>
<comment type="subunit">
    <text evidence="10">Heterodimer of AddA and RexB.</text>
</comment>
<keyword evidence="8 10" id="KW-0238">DNA-binding</keyword>
<evidence type="ECO:0000256" key="5">
    <source>
        <dbReference type="ARBA" id="ARBA00022806"/>
    </source>
</evidence>
<dbReference type="AlphaFoldDB" id="A0A2V1MZW5"/>
<keyword evidence="6 10" id="KW-0269">Exonuclease</keyword>
<evidence type="ECO:0000256" key="9">
    <source>
        <dbReference type="ARBA" id="ARBA00023204"/>
    </source>
</evidence>
<evidence type="ECO:0000256" key="2">
    <source>
        <dbReference type="ARBA" id="ARBA00022741"/>
    </source>
</evidence>
<evidence type="ECO:0000313" key="13">
    <source>
        <dbReference type="EMBL" id="PWG00561.1"/>
    </source>
</evidence>
<comment type="miscellaneous">
    <text evidence="10">Despite having helicase-like domains, this subunit does not have helicase activity.</text>
</comment>
<accession>A0A2V1MZW5</accession>
<comment type="function">
    <text evidence="10">The heterodimer acts as both an ATP-dependent DNA helicase and an ATP-dependent, dual-direction single-stranded exonuclease. Recognizes the chi site generating a DNA molecule suitable for the initiation of homologous recombination. This subunit has 5' -&gt; 3' nuclease activity but not helicase activity.</text>
</comment>
<dbReference type="GO" id="GO:0003690">
    <property type="term" value="F:double-stranded DNA binding"/>
    <property type="evidence" value="ECO:0007669"/>
    <property type="project" value="UniProtKB-UniRule"/>
</dbReference>
<keyword evidence="2 10" id="KW-0547">Nucleotide-binding</keyword>
<evidence type="ECO:0000256" key="10">
    <source>
        <dbReference type="HAMAP-Rule" id="MF_01453"/>
    </source>
</evidence>
<comment type="cofactor">
    <cofactor evidence="10">
        <name>Mg(2+)</name>
        <dbReference type="ChEBI" id="CHEBI:18420"/>
    </cofactor>
</comment>